<protein>
    <submittedName>
        <fullName evidence="1">Uncharacterized protein</fullName>
    </submittedName>
</protein>
<evidence type="ECO:0000313" key="2">
    <source>
        <dbReference type="Proteomes" id="UP000637628"/>
    </source>
</evidence>
<dbReference type="RefSeq" id="WP_203727490.1">
    <property type="nucleotide sequence ID" value="NZ_BAAATX010000005.1"/>
</dbReference>
<proteinExistence type="predicted"/>
<comment type="caution">
    <text evidence="1">The sequence shown here is derived from an EMBL/GenBank/DDBJ whole genome shotgun (WGS) entry which is preliminary data.</text>
</comment>
<dbReference type="EMBL" id="BOML01000025">
    <property type="protein sequence ID" value="GIE01725.1"/>
    <property type="molecule type" value="Genomic_DNA"/>
</dbReference>
<accession>A0ABQ3YVU9</accession>
<organism evidence="1 2">
    <name type="scientific">Paractinoplanes durhamensis</name>
    <dbReference type="NCBI Taxonomy" id="113563"/>
    <lineage>
        <taxon>Bacteria</taxon>
        <taxon>Bacillati</taxon>
        <taxon>Actinomycetota</taxon>
        <taxon>Actinomycetes</taxon>
        <taxon>Micromonosporales</taxon>
        <taxon>Micromonosporaceae</taxon>
        <taxon>Paractinoplanes</taxon>
    </lineage>
</organism>
<reference evidence="1 2" key="1">
    <citation type="submission" date="2021-01" db="EMBL/GenBank/DDBJ databases">
        <title>Whole genome shotgun sequence of Actinoplanes durhamensis NBRC 14914.</title>
        <authorList>
            <person name="Komaki H."/>
            <person name="Tamura T."/>
        </authorList>
    </citation>
    <scope>NUCLEOTIDE SEQUENCE [LARGE SCALE GENOMIC DNA]</scope>
    <source>
        <strain evidence="1 2">NBRC 14914</strain>
    </source>
</reference>
<dbReference type="Proteomes" id="UP000637628">
    <property type="component" value="Unassembled WGS sequence"/>
</dbReference>
<evidence type="ECO:0000313" key="1">
    <source>
        <dbReference type="EMBL" id="GIE01725.1"/>
    </source>
</evidence>
<dbReference type="InterPro" id="IPR045428">
    <property type="entry name" value="EACC1"/>
</dbReference>
<gene>
    <name evidence="1" type="ORF">Adu01nite_30750</name>
</gene>
<sequence>MEARISVDGSNADRVALWDWLFDDPDLRDLLGRDASIEVNSLTEYVVSVDGPGAAIWAALAHSLAIWLGRCRAALVIAGPYGATAVVTAGQEVALRRVLGVREFSTPA</sequence>
<name>A0ABQ3YVU9_9ACTN</name>
<dbReference type="Pfam" id="PF19953">
    <property type="entry name" value="EACC1"/>
    <property type="match status" value="1"/>
</dbReference>
<keyword evidence="2" id="KW-1185">Reference proteome</keyword>